<keyword evidence="5 6" id="KW-0472">Membrane</keyword>
<feature type="transmembrane region" description="Helical" evidence="6">
    <location>
        <begin position="140"/>
        <end position="161"/>
    </location>
</feature>
<keyword evidence="8" id="KW-1185">Reference proteome</keyword>
<organism evidence="7 8">
    <name type="scientific">Kitasatospora nipponensis</name>
    <dbReference type="NCBI Taxonomy" id="258049"/>
    <lineage>
        <taxon>Bacteria</taxon>
        <taxon>Bacillati</taxon>
        <taxon>Actinomycetota</taxon>
        <taxon>Actinomycetes</taxon>
        <taxon>Kitasatosporales</taxon>
        <taxon>Streptomycetaceae</taxon>
        <taxon>Kitasatospora</taxon>
    </lineage>
</organism>
<feature type="transmembrane region" description="Helical" evidence="6">
    <location>
        <begin position="173"/>
        <end position="195"/>
    </location>
</feature>
<evidence type="ECO:0000313" key="7">
    <source>
        <dbReference type="EMBL" id="GAA1251834.1"/>
    </source>
</evidence>
<keyword evidence="3 6" id="KW-0812">Transmembrane</keyword>
<keyword evidence="2" id="KW-1003">Cell membrane</keyword>
<name>A0ABP4HAZ1_9ACTN</name>
<accession>A0ABP4HAZ1</accession>
<evidence type="ECO:0000256" key="5">
    <source>
        <dbReference type="ARBA" id="ARBA00023136"/>
    </source>
</evidence>
<dbReference type="InterPro" id="IPR017039">
    <property type="entry name" value="Virul_fac_BrkB"/>
</dbReference>
<sequence length="283" mass="30823">MVSRFQRIVGFDRSMALASSALTALVPLALLGSTLLTRTGHQDLADRIIHRYGLSGGGADAVKELFSPGADTRLGILGTVFLMISLLSFTRATQRLFEQTWELKPLSMRNTLNGLRWVLGLSLYLGLSGWLQVLLEDGRLGLAATLCEAPLTAVFLVASGRVLSAYRIAWRDLVPFGVVGAVLAALYSVGAGVYLPHLFDSYATRYGAVGAVFAMISALFGVMLVLVGSAALGREVRDELDRIGRGQRPADDEVRRQWAEVVGQMRLRWHSAREQLSSRHDPP</sequence>
<comment type="subcellular location">
    <subcellularLocation>
        <location evidence="1">Cell membrane</location>
        <topology evidence="1">Multi-pass membrane protein</topology>
    </subcellularLocation>
</comment>
<evidence type="ECO:0000256" key="2">
    <source>
        <dbReference type="ARBA" id="ARBA00022475"/>
    </source>
</evidence>
<dbReference type="EMBL" id="BAAALF010000097">
    <property type="protein sequence ID" value="GAA1251834.1"/>
    <property type="molecule type" value="Genomic_DNA"/>
</dbReference>
<evidence type="ECO:0000256" key="4">
    <source>
        <dbReference type="ARBA" id="ARBA00022989"/>
    </source>
</evidence>
<evidence type="ECO:0000256" key="1">
    <source>
        <dbReference type="ARBA" id="ARBA00004651"/>
    </source>
</evidence>
<proteinExistence type="predicted"/>
<evidence type="ECO:0000256" key="3">
    <source>
        <dbReference type="ARBA" id="ARBA00022692"/>
    </source>
</evidence>
<dbReference type="Proteomes" id="UP001500037">
    <property type="component" value="Unassembled WGS sequence"/>
</dbReference>
<gene>
    <name evidence="7" type="ORF">GCM10009665_48150</name>
</gene>
<evidence type="ECO:0000313" key="8">
    <source>
        <dbReference type="Proteomes" id="UP001500037"/>
    </source>
</evidence>
<dbReference type="RefSeq" id="WP_344444025.1">
    <property type="nucleotide sequence ID" value="NZ_BAAALF010000097.1"/>
</dbReference>
<feature type="transmembrane region" description="Helical" evidence="6">
    <location>
        <begin position="74"/>
        <end position="93"/>
    </location>
</feature>
<reference evidence="8" key="1">
    <citation type="journal article" date="2019" name="Int. J. Syst. Evol. Microbiol.">
        <title>The Global Catalogue of Microorganisms (GCM) 10K type strain sequencing project: providing services to taxonomists for standard genome sequencing and annotation.</title>
        <authorList>
            <consortium name="The Broad Institute Genomics Platform"/>
            <consortium name="The Broad Institute Genome Sequencing Center for Infectious Disease"/>
            <person name="Wu L."/>
            <person name="Ma J."/>
        </authorList>
    </citation>
    <scope>NUCLEOTIDE SEQUENCE [LARGE SCALE GENOMIC DNA]</scope>
    <source>
        <strain evidence="8">JCM 13004</strain>
    </source>
</reference>
<feature type="transmembrane region" description="Helical" evidence="6">
    <location>
        <begin position="207"/>
        <end position="232"/>
    </location>
</feature>
<protein>
    <recommendedName>
        <fullName evidence="9">YihY family inner membrane protein</fullName>
    </recommendedName>
</protein>
<keyword evidence="4 6" id="KW-1133">Transmembrane helix</keyword>
<comment type="caution">
    <text evidence="7">The sequence shown here is derived from an EMBL/GenBank/DDBJ whole genome shotgun (WGS) entry which is preliminary data.</text>
</comment>
<feature type="transmembrane region" description="Helical" evidence="6">
    <location>
        <begin position="114"/>
        <end position="134"/>
    </location>
</feature>
<evidence type="ECO:0000256" key="6">
    <source>
        <dbReference type="SAM" id="Phobius"/>
    </source>
</evidence>
<dbReference type="Pfam" id="PF03631">
    <property type="entry name" value="Virul_fac_BrkB"/>
    <property type="match status" value="1"/>
</dbReference>
<evidence type="ECO:0008006" key="9">
    <source>
        <dbReference type="Google" id="ProtNLM"/>
    </source>
</evidence>